<dbReference type="SMART" id="SM00320">
    <property type="entry name" value="WD40"/>
    <property type="match status" value="4"/>
</dbReference>
<sequence length="1603" mass="179342">MSWSHGPPLTQQALRHEIGRKVNLSPNPVSFPEEGKQDAANIMSIKSFLSKETDSSSVTRYGRSSPGDNPSGKSFFATESGNNDLKGPLGLNLLHSPAEPLIEFIFVHGLGGGSRKTWSKAGSVSHYWPQDWLPKDPAFTHVRVHSFGYDSDWSKGKDNCLDIYHFAKSLLGELSTSPHLGSKQTPMVLLGHSMGGLVIKKTYLLATQDPQYQALLKRFYAMYFFATPHRGSDSAKLLENILHITYSRRAYVSDLKRGSQTLQSINEDFRQHSGKIELWSFYETYKVSVGLFKALIVDPNSATLGYPDEQQIPLGADHRSICKFEGLKDPKYITVRNALASTVAKISNLERSSKDGLRKEQIKALGDYIGSCDQADDDLILVDDTRMPGTCAWFEMKPSYARWKDFDKNAPMILLVTGKPAAGKSVLSGYVINQLRQTKANCSFYFFKHADKYQSRLSACLRSLAFQMACINPEVRDIILAMRNDNVRVDNEDPRIVWRKLFLSGAFQAERQPHYWVIDALDECASISHFFDTMLAKLDSSIPLRILITSRETPELGKQLSMPGLVGCAVERMMTADTLADIKLVVEERAKSLAIDVTDNRDLLISKIMEKSQGSFLWTVLVLNELSNTYTVQEMRQVLDDVPREIKLLYQRSLDSMTREPRNRRLGKAILTWVTSTIRPLHVDELGSALELDISDSLPKLEESIMALCGQLLTIDKFQRVQVTHESIREFLCGGDIESEFAVDKVKANTQLAKACLLYLNGDEMRPPRTGRRGITNSSQVRSRFSTYACAAFSYHLSRADPLADSVLELVMRFLRANILSWIEVIAKTKDITHLIRTAKHLTKYADSCTLQRSPLCHELHIIRGWAMDLARIAAKFADALIAFPSAIYGLILPFCPSESTIYQTPSPGKMVEVSGLPKSNWDDRLSCMKFQKGQTTAICYGESFFAVGLNTGMVAIYHTATCQEQGVIQHNEGVRFLEITRPSELIIICGLKSIAVWEIRCRKLLQSFESPPQPINMVVDGNLLLVASAKNFLTSWKLDADASSNTRKPWNDSADMIKHAQRAPSALSISVGHKMMAVAYSGRPIVLWDLLEDAYFGTCGKKLANGETSTHLVTAVVFNPNSAIDRLVASYLDGELILLNPFQDEVISSVRANCHTLTASPDGHLLAGAVGSGTIQIYEFETLTLLYQVQSTKLHIRHLAFGQDGLHLADVRGSECNVWQSALLVHDSAGDSSSEHMHIAFVEAITTDARPKVVAISVDTQQQALFCSKDDGSVCLYNMQTGSYLRTLYRHNSGVHLLAWWPNRRIIMSTDTSNKIHAWKMERRRQEGWVLEALLFEIRLDSNQAITQVLVGEADGKFLVSTRQTDYLWTIDGQQEAMRAHPEGQGMRKWLQHPESEHHLICVEEATARVHCWSDWSEVATVSLDVNLIGHHWKSLHPCLCQGSRHFLLEASELNGPAKTCGLYLYNATKLSLSSETGQARNPQKGETSLPAICTDGEDSSYSNPLSAKLASLSHHVTHVIGVIMQTRVVFLDTHSWVSSFDLDQPREQRVSYTRHFFIPYDWFSGIRNIVCSLSQRNILVAYNSDIAVIKGGLDYSQVVEL</sequence>
<evidence type="ECO:0000256" key="2">
    <source>
        <dbReference type="SAM" id="MobiDB-lite"/>
    </source>
</evidence>
<dbReference type="SUPFAM" id="SSF52540">
    <property type="entry name" value="P-loop containing nucleoside triphosphate hydrolases"/>
    <property type="match status" value="1"/>
</dbReference>
<dbReference type="InterPro" id="IPR029058">
    <property type="entry name" value="AB_hydrolase_fold"/>
</dbReference>
<feature type="domain" description="Nephrocystin 3-like N-terminal" evidence="4">
    <location>
        <begin position="389"/>
        <end position="551"/>
    </location>
</feature>
<evidence type="ECO:0000313" key="5">
    <source>
        <dbReference type="EMBL" id="RAK75407.1"/>
    </source>
</evidence>
<evidence type="ECO:0000256" key="1">
    <source>
        <dbReference type="ARBA" id="ARBA00022737"/>
    </source>
</evidence>
<dbReference type="Pfam" id="PF22939">
    <property type="entry name" value="WHD_GPIID"/>
    <property type="match status" value="1"/>
</dbReference>
<dbReference type="VEuPathDB" id="FungiDB:BO72DRAFT_170563"/>
<dbReference type="Gene3D" id="3.40.50.300">
    <property type="entry name" value="P-loop containing nucleotide triphosphate hydrolases"/>
    <property type="match status" value="1"/>
</dbReference>
<dbReference type="RefSeq" id="XP_040799417.1">
    <property type="nucleotide sequence ID" value="XM_040939367.1"/>
</dbReference>
<feature type="domain" description="GPI inositol-deacylase winged helix" evidence="3">
    <location>
        <begin position="654"/>
        <end position="744"/>
    </location>
</feature>
<feature type="region of interest" description="Disordered" evidence="2">
    <location>
        <begin position="56"/>
        <end position="79"/>
    </location>
</feature>
<keyword evidence="6" id="KW-1185">Reference proteome</keyword>
<protein>
    <submittedName>
        <fullName evidence="5">NACHT and WD domain protein</fullName>
    </submittedName>
</protein>
<dbReference type="Gene3D" id="3.40.50.1820">
    <property type="entry name" value="alpha/beta hydrolase"/>
    <property type="match status" value="1"/>
</dbReference>
<keyword evidence="1" id="KW-0677">Repeat</keyword>
<dbReference type="SUPFAM" id="SSF53474">
    <property type="entry name" value="alpha/beta-Hydrolases"/>
    <property type="match status" value="1"/>
</dbReference>
<reference evidence="5 6" key="1">
    <citation type="submission" date="2018-02" db="EMBL/GenBank/DDBJ databases">
        <title>The genomes of Aspergillus section Nigri reveals drivers in fungal speciation.</title>
        <authorList>
            <consortium name="DOE Joint Genome Institute"/>
            <person name="Vesth T.C."/>
            <person name="Nybo J."/>
            <person name="Theobald S."/>
            <person name="Brandl J."/>
            <person name="Frisvad J.C."/>
            <person name="Nielsen K.F."/>
            <person name="Lyhne E.K."/>
            <person name="Kogle M.E."/>
            <person name="Kuo A."/>
            <person name="Riley R."/>
            <person name="Clum A."/>
            <person name="Nolan M."/>
            <person name="Lipzen A."/>
            <person name="Salamov A."/>
            <person name="Henrissat B."/>
            <person name="Wiebenga A."/>
            <person name="De vries R.P."/>
            <person name="Grigoriev I.V."/>
            <person name="Mortensen U.H."/>
            <person name="Andersen M.R."/>
            <person name="Baker S.E."/>
        </authorList>
    </citation>
    <scope>NUCLEOTIDE SEQUENCE [LARGE SCALE GENOMIC DNA]</scope>
    <source>
        <strain evidence="5 6">CBS 313.89</strain>
    </source>
</reference>
<dbReference type="Proteomes" id="UP000249789">
    <property type="component" value="Unassembled WGS sequence"/>
</dbReference>
<name>A0A8G1VWP6_9EURO</name>
<dbReference type="InterPro" id="IPR001680">
    <property type="entry name" value="WD40_rpt"/>
</dbReference>
<dbReference type="InterPro" id="IPR056884">
    <property type="entry name" value="NPHP3-like_N"/>
</dbReference>
<feature type="compositionally biased region" description="Polar residues" evidence="2">
    <location>
        <begin position="66"/>
        <end position="79"/>
    </location>
</feature>
<dbReference type="InterPro" id="IPR027417">
    <property type="entry name" value="P-loop_NTPase"/>
</dbReference>
<dbReference type="Pfam" id="PF24883">
    <property type="entry name" value="NPHP3_N"/>
    <property type="match status" value="1"/>
</dbReference>
<dbReference type="GeneID" id="63856700"/>
<dbReference type="OrthoDB" id="194358at2759"/>
<evidence type="ECO:0000259" key="3">
    <source>
        <dbReference type="Pfam" id="PF22939"/>
    </source>
</evidence>
<gene>
    <name evidence="5" type="ORF">BO72DRAFT_170563</name>
</gene>
<dbReference type="InterPro" id="IPR054471">
    <property type="entry name" value="GPIID_WHD"/>
</dbReference>
<accession>A0A8G1VWP6</accession>
<evidence type="ECO:0000259" key="4">
    <source>
        <dbReference type="Pfam" id="PF24883"/>
    </source>
</evidence>
<dbReference type="PANTHER" id="PTHR10039">
    <property type="entry name" value="AMELOGENIN"/>
    <property type="match status" value="1"/>
</dbReference>
<dbReference type="PANTHER" id="PTHR10039:SF16">
    <property type="entry name" value="GPI INOSITOL-DEACYLASE"/>
    <property type="match status" value="1"/>
</dbReference>
<dbReference type="Gene3D" id="2.130.10.10">
    <property type="entry name" value="YVTN repeat-like/Quinoprotein amine dehydrogenase"/>
    <property type="match status" value="2"/>
</dbReference>
<organism evidence="5 6">
    <name type="scientific">Aspergillus fijiensis CBS 313.89</name>
    <dbReference type="NCBI Taxonomy" id="1448319"/>
    <lineage>
        <taxon>Eukaryota</taxon>
        <taxon>Fungi</taxon>
        <taxon>Dikarya</taxon>
        <taxon>Ascomycota</taxon>
        <taxon>Pezizomycotina</taxon>
        <taxon>Eurotiomycetes</taxon>
        <taxon>Eurotiomycetidae</taxon>
        <taxon>Eurotiales</taxon>
        <taxon>Aspergillaceae</taxon>
        <taxon>Aspergillus</taxon>
    </lineage>
</organism>
<dbReference type="InterPro" id="IPR015943">
    <property type="entry name" value="WD40/YVTN_repeat-like_dom_sf"/>
</dbReference>
<dbReference type="EMBL" id="KZ824657">
    <property type="protein sequence ID" value="RAK75407.1"/>
    <property type="molecule type" value="Genomic_DNA"/>
</dbReference>
<evidence type="ECO:0000313" key="6">
    <source>
        <dbReference type="Proteomes" id="UP000249789"/>
    </source>
</evidence>
<proteinExistence type="predicted"/>
<dbReference type="SUPFAM" id="SSF50998">
    <property type="entry name" value="Quinoprotein alcohol dehydrogenase-like"/>
    <property type="match status" value="1"/>
</dbReference>
<dbReference type="InterPro" id="IPR011047">
    <property type="entry name" value="Quinoprotein_ADH-like_sf"/>
</dbReference>